<evidence type="ECO:0000256" key="2">
    <source>
        <dbReference type="ARBA" id="ARBA00022737"/>
    </source>
</evidence>
<keyword evidence="5" id="KW-1185">Reference proteome</keyword>
<dbReference type="InterPro" id="IPR014756">
    <property type="entry name" value="Ig_E-set"/>
</dbReference>
<dbReference type="PROSITE" id="PS50194">
    <property type="entry name" value="FILAMIN_REPEAT"/>
    <property type="match status" value="3"/>
</dbReference>
<dbReference type="InterPro" id="IPR013783">
    <property type="entry name" value="Ig-like_fold"/>
</dbReference>
<dbReference type="Gene3D" id="2.60.40.10">
    <property type="entry name" value="Immunoglobulins"/>
    <property type="match status" value="5"/>
</dbReference>
<dbReference type="InterPro" id="IPR017868">
    <property type="entry name" value="Filamin/ABP280_repeat-like"/>
</dbReference>
<dbReference type="GO" id="GO:0051015">
    <property type="term" value="F:actin filament binding"/>
    <property type="evidence" value="ECO:0007669"/>
    <property type="project" value="InterPro"/>
</dbReference>
<reference evidence="4 5" key="1">
    <citation type="journal article" date="2019" name="PLoS Pathog.">
        <title>Genome sequence of the bovine parasite Schistosoma bovis Tanzania.</title>
        <authorList>
            <person name="Oey H."/>
            <person name="Zakrzewski M."/>
            <person name="Gobert G."/>
            <person name="Gravermann K."/>
            <person name="Stoye J."/>
            <person name="Jones M."/>
            <person name="Mcmanus D."/>
            <person name="Krause L."/>
        </authorList>
    </citation>
    <scope>NUCLEOTIDE SEQUENCE [LARGE SCALE GENOMIC DNA]</scope>
    <source>
        <strain evidence="4 5">TAN1997</strain>
    </source>
</reference>
<evidence type="ECO:0000313" key="5">
    <source>
        <dbReference type="Proteomes" id="UP000290809"/>
    </source>
</evidence>
<comment type="similarity">
    <text evidence="1">Belongs to the filamin family.</text>
</comment>
<dbReference type="GO" id="GO:0030036">
    <property type="term" value="P:actin cytoskeleton organization"/>
    <property type="evidence" value="ECO:0007669"/>
    <property type="project" value="InterPro"/>
</dbReference>
<dbReference type="PANTHER" id="PTHR38537">
    <property type="entry name" value="JITTERBUG, ISOFORM N"/>
    <property type="match status" value="1"/>
</dbReference>
<protein>
    <submittedName>
        <fullName evidence="4">Filamin</fullName>
    </submittedName>
</protein>
<dbReference type="Pfam" id="PF00630">
    <property type="entry name" value="Filamin"/>
    <property type="match status" value="4"/>
</dbReference>
<name>A0A430QTJ8_SCHBO</name>
<gene>
    <name evidence="4" type="ORF">DC041_0001043</name>
</gene>
<evidence type="ECO:0000256" key="3">
    <source>
        <dbReference type="PROSITE-ProRule" id="PRU00087"/>
    </source>
</evidence>
<evidence type="ECO:0000313" key="4">
    <source>
        <dbReference type="EMBL" id="RTG90999.1"/>
    </source>
</evidence>
<comment type="caution">
    <text evidence="4">The sequence shown here is derived from an EMBL/GenBank/DDBJ whole genome shotgun (WGS) entry which is preliminary data.</text>
</comment>
<accession>A0A430QTJ8</accession>
<feature type="repeat" description="Filamin" evidence="3">
    <location>
        <begin position="23"/>
        <end position="163"/>
    </location>
</feature>
<dbReference type="InterPro" id="IPR044801">
    <property type="entry name" value="Filamin"/>
</dbReference>
<dbReference type="EMBL" id="QMKO01000797">
    <property type="protein sequence ID" value="RTG90999.1"/>
    <property type="molecule type" value="Genomic_DNA"/>
</dbReference>
<dbReference type="InterPro" id="IPR001298">
    <property type="entry name" value="Filamin/ABP280_rpt"/>
</dbReference>
<dbReference type="PANTHER" id="PTHR38537:SF8">
    <property type="entry name" value="FILAMIN-A"/>
    <property type="match status" value="1"/>
</dbReference>
<dbReference type="SUPFAM" id="SSF81296">
    <property type="entry name" value="E set domains"/>
    <property type="match status" value="3"/>
</dbReference>
<sequence>LHHVEVTYDGAPVPGSPFPVNVAPGCDPTRVRAYGPGLEGGFTHEPQRFTVDLDGAGQGALGLALEGPADAQIQCQDNKDGTCSPFQVPIRDVVDPTRVRCYGPGLEPRGARAQQPAHFTVDASQAGDAPIQISYVPARVGLHHVEVTYDGAPVPGSPFPVNVAPGCDPTRVRAYGPGLEGGFTHEPQRFTVDLDGAGQGALGLALEGPADAQIQCQDNKDGTCTVDYLPTRAGTYDIFVKFNDMNIPGKLNFFLQGFL</sequence>
<dbReference type="AlphaFoldDB" id="A0A430QTJ8"/>
<dbReference type="STRING" id="6184.A0A430QTJ8"/>
<evidence type="ECO:0000256" key="1">
    <source>
        <dbReference type="ARBA" id="ARBA00009238"/>
    </source>
</evidence>
<feature type="non-terminal residue" evidence="4">
    <location>
        <position position="1"/>
    </location>
</feature>
<dbReference type="Proteomes" id="UP000290809">
    <property type="component" value="Unassembled WGS sequence"/>
</dbReference>
<feature type="repeat" description="Filamin" evidence="3">
    <location>
        <begin position="1"/>
        <end position="22"/>
    </location>
</feature>
<organism evidence="4 5">
    <name type="scientific">Schistosoma bovis</name>
    <name type="common">Blood fluke</name>
    <dbReference type="NCBI Taxonomy" id="6184"/>
    <lineage>
        <taxon>Eukaryota</taxon>
        <taxon>Metazoa</taxon>
        <taxon>Spiralia</taxon>
        <taxon>Lophotrochozoa</taxon>
        <taxon>Platyhelminthes</taxon>
        <taxon>Trematoda</taxon>
        <taxon>Digenea</taxon>
        <taxon>Strigeidida</taxon>
        <taxon>Schistosomatoidea</taxon>
        <taxon>Schistosomatidae</taxon>
        <taxon>Schistosoma</taxon>
    </lineage>
</organism>
<dbReference type="SMART" id="SM00557">
    <property type="entry name" value="IG_FLMN"/>
    <property type="match status" value="3"/>
</dbReference>
<keyword evidence="2" id="KW-0677">Repeat</keyword>
<proteinExistence type="inferred from homology"/>
<feature type="repeat" description="Filamin" evidence="3">
    <location>
        <begin position="164"/>
        <end position="249"/>
    </location>
</feature>